<accession>A0A1V0M5Z9</accession>
<keyword evidence="1" id="KW-1133">Transmembrane helix</keyword>
<keyword evidence="1" id="KW-0812">Transmembrane</keyword>
<dbReference type="AlphaFoldDB" id="A0A1V0M5Z9"/>
<feature type="transmembrane region" description="Helical" evidence="1">
    <location>
        <begin position="48"/>
        <end position="67"/>
    </location>
</feature>
<name>A0A1V0M5Z9_PSEAI</name>
<sequence>MNSPGTSKEGGRISGLRFDLESSAHWLISASHHLPDQHVKQVIPHKRLILIVSFAASIAATIGAIQYSHTTPGALPVTTSTESSDEIVKASIQEDFLKAPAKFDISTAAKRLSDVTIEGGYHICSPKDEITADQYIDISRMLDTQRSHAVEFKKAVDLALSAPEGVSDCTFRVLTLIDRATP</sequence>
<geneLocation type="plasmid" evidence="2">
    <name>pJB37</name>
</geneLocation>
<protein>
    <submittedName>
        <fullName evidence="2">Uncharacterized protein</fullName>
    </submittedName>
</protein>
<keyword evidence="2" id="KW-0614">Plasmid</keyword>
<reference evidence="2" key="1">
    <citation type="submission" date="2017-01" db="EMBL/GenBank/DDBJ databases">
        <title>Complete nucleotide sequence of an IncP-2 blaVIM-2-harboring megaplasmid from Pseudomonas aeruginosa.</title>
        <authorList>
            <person name="Botelho J."/>
            <person name="Grosso F."/>
            <person name="Mabrouk A."/>
            <person name="Peixe L."/>
        </authorList>
    </citation>
    <scope>NUCLEOTIDE SEQUENCE</scope>
    <source>
        <strain evidence="2">FFUP_PS_37</strain>
        <plasmid evidence="2">pJB37</plasmid>
    </source>
</reference>
<dbReference type="EMBL" id="KY494864">
    <property type="protein sequence ID" value="ARD70325.1"/>
    <property type="molecule type" value="Genomic_DNA"/>
</dbReference>
<proteinExistence type="predicted"/>
<keyword evidence="1" id="KW-0472">Membrane</keyword>
<evidence type="ECO:0000313" key="2">
    <source>
        <dbReference type="EMBL" id="ARD70325.1"/>
    </source>
</evidence>
<organism evidence="2">
    <name type="scientific">Pseudomonas aeruginosa</name>
    <dbReference type="NCBI Taxonomy" id="287"/>
    <lineage>
        <taxon>Bacteria</taxon>
        <taxon>Pseudomonadati</taxon>
        <taxon>Pseudomonadota</taxon>
        <taxon>Gammaproteobacteria</taxon>
        <taxon>Pseudomonadales</taxon>
        <taxon>Pseudomonadaceae</taxon>
        <taxon>Pseudomonas</taxon>
    </lineage>
</organism>
<evidence type="ECO:0000256" key="1">
    <source>
        <dbReference type="SAM" id="Phobius"/>
    </source>
</evidence>